<feature type="compositionally biased region" description="Polar residues" evidence="2">
    <location>
        <begin position="35"/>
        <end position="47"/>
    </location>
</feature>
<feature type="region of interest" description="Disordered" evidence="2">
    <location>
        <begin position="1"/>
        <end position="75"/>
    </location>
</feature>
<feature type="compositionally biased region" description="Acidic residues" evidence="2">
    <location>
        <begin position="51"/>
        <end position="60"/>
    </location>
</feature>
<dbReference type="InterPro" id="IPR013083">
    <property type="entry name" value="Znf_RING/FYVE/PHD"/>
</dbReference>
<dbReference type="PROSITE" id="PS50089">
    <property type="entry name" value="ZF_RING_2"/>
    <property type="match status" value="1"/>
</dbReference>
<dbReference type="SMART" id="SM00184">
    <property type="entry name" value="RING"/>
    <property type="match status" value="1"/>
</dbReference>
<dbReference type="PANTHER" id="PTHR47530:SF4">
    <property type="entry name" value="E3 UBIQUITIN LIGASE BIG BROTHER-RELATED"/>
    <property type="match status" value="1"/>
</dbReference>
<dbReference type="GO" id="GO:0008270">
    <property type="term" value="F:zinc ion binding"/>
    <property type="evidence" value="ECO:0007669"/>
    <property type="project" value="UniProtKB-KW"/>
</dbReference>
<sequence>MEDNHDQATKQPDDQDHHHRQHRHRQLGSDFALTMATQQQERAFSTLETIESNDSEEESEGNGRAESSSTSNYDYNQEDYEFFEATGFDADLGFLDEGEEEELEEDMEEDYEDDDEDELDVDELTYEELIALGEFIGVEKRGLSLNEISSCLHPIVWKTTSFSSSSLLSVYHSTGVDRCVVCQVEYEDGEHLAGLPCEHPYHSECISKWLQIKKCCPICSTEVVISSSPPPNNTTK</sequence>
<feature type="compositionally biased region" description="Polar residues" evidence="2">
    <location>
        <begin position="65"/>
        <end position="75"/>
    </location>
</feature>
<gene>
    <name evidence="4" type="ORF">TIFTF001_014745</name>
</gene>
<proteinExistence type="predicted"/>
<keyword evidence="5" id="KW-1185">Reference proteome</keyword>
<reference evidence="4" key="1">
    <citation type="submission" date="2023-07" db="EMBL/GenBank/DDBJ databases">
        <title>draft genome sequence of fig (Ficus carica).</title>
        <authorList>
            <person name="Takahashi T."/>
            <person name="Nishimura K."/>
        </authorList>
    </citation>
    <scope>NUCLEOTIDE SEQUENCE</scope>
</reference>
<keyword evidence="1" id="KW-0479">Metal-binding</keyword>
<dbReference type="Proteomes" id="UP001187192">
    <property type="component" value="Unassembled WGS sequence"/>
</dbReference>
<protein>
    <recommendedName>
        <fullName evidence="3">RING-type domain-containing protein</fullName>
    </recommendedName>
</protein>
<comment type="caution">
    <text evidence="4">The sequence shown here is derived from an EMBL/GenBank/DDBJ whole genome shotgun (WGS) entry which is preliminary data.</text>
</comment>
<dbReference type="Pfam" id="PF13639">
    <property type="entry name" value="zf-RING_2"/>
    <property type="match status" value="1"/>
</dbReference>
<organism evidence="4 5">
    <name type="scientific">Ficus carica</name>
    <name type="common">Common fig</name>
    <dbReference type="NCBI Taxonomy" id="3494"/>
    <lineage>
        <taxon>Eukaryota</taxon>
        <taxon>Viridiplantae</taxon>
        <taxon>Streptophyta</taxon>
        <taxon>Embryophyta</taxon>
        <taxon>Tracheophyta</taxon>
        <taxon>Spermatophyta</taxon>
        <taxon>Magnoliopsida</taxon>
        <taxon>eudicotyledons</taxon>
        <taxon>Gunneridae</taxon>
        <taxon>Pentapetalae</taxon>
        <taxon>rosids</taxon>
        <taxon>fabids</taxon>
        <taxon>Rosales</taxon>
        <taxon>Moraceae</taxon>
        <taxon>Ficeae</taxon>
        <taxon>Ficus</taxon>
    </lineage>
</organism>
<dbReference type="AlphaFoldDB" id="A0AA88A5Y9"/>
<dbReference type="Gene3D" id="3.30.40.10">
    <property type="entry name" value="Zinc/RING finger domain, C3HC4 (zinc finger)"/>
    <property type="match status" value="1"/>
</dbReference>
<feature type="domain" description="RING-type" evidence="3">
    <location>
        <begin position="179"/>
        <end position="220"/>
    </location>
</feature>
<name>A0AA88A5Y9_FICCA</name>
<evidence type="ECO:0000256" key="2">
    <source>
        <dbReference type="SAM" id="MobiDB-lite"/>
    </source>
</evidence>
<feature type="compositionally biased region" description="Basic and acidic residues" evidence="2">
    <location>
        <begin position="1"/>
        <end position="17"/>
    </location>
</feature>
<dbReference type="InterPro" id="IPR043312">
    <property type="entry name" value="AtBBR-like"/>
</dbReference>
<dbReference type="InterPro" id="IPR001841">
    <property type="entry name" value="Znf_RING"/>
</dbReference>
<accession>A0AA88A5Y9</accession>
<keyword evidence="1" id="KW-0863">Zinc-finger</keyword>
<keyword evidence="1" id="KW-0862">Zinc</keyword>
<evidence type="ECO:0000313" key="5">
    <source>
        <dbReference type="Proteomes" id="UP001187192"/>
    </source>
</evidence>
<dbReference type="SUPFAM" id="SSF57850">
    <property type="entry name" value="RING/U-box"/>
    <property type="match status" value="1"/>
</dbReference>
<dbReference type="EMBL" id="BTGU01000020">
    <property type="protein sequence ID" value="GMN45555.1"/>
    <property type="molecule type" value="Genomic_DNA"/>
</dbReference>
<evidence type="ECO:0000256" key="1">
    <source>
        <dbReference type="PROSITE-ProRule" id="PRU00175"/>
    </source>
</evidence>
<evidence type="ECO:0000313" key="4">
    <source>
        <dbReference type="EMBL" id="GMN45555.1"/>
    </source>
</evidence>
<dbReference type="PANTHER" id="PTHR47530">
    <property type="entry name" value="E3 UBIQUITIN LIGASE BIG BROTHER-RELATED"/>
    <property type="match status" value="1"/>
</dbReference>
<evidence type="ECO:0000259" key="3">
    <source>
        <dbReference type="PROSITE" id="PS50089"/>
    </source>
</evidence>